<dbReference type="RefSeq" id="XP_021115999.1">
    <property type="nucleotide sequence ID" value="XM_021260340.1"/>
</dbReference>
<proteinExistence type="predicted"/>
<gene>
    <name evidence="3" type="primary">LOC110349707</name>
</gene>
<reference evidence="3" key="1">
    <citation type="submission" date="2025-08" db="UniProtKB">
        <authorList>
            <consortium name="RefSeq"/>
        </authorList>
    </citation>
    <scope>IDENTIFICATION</scope>
</reference>
<feature type="region of interest" description="Disordered" evidence="1">
    <location>
        <begin position="227"/>
        <end position="259"/>
    </location>
</feature>
<sequence length="305" mass="32759">MAWVFRAQECLGDRGVHISEKHLCLWRVAVSFKKTEQGGERGWGDHHSSHPLQAGLGTPLCGHRASREDRGGAQGRRRTPPGASPRPPLVHTLCAPDLAMPPATHVPQVPCRSARNPRLGPSWGCSSEFPELHLGLKRPDQQDARQNRVSEERMETGQGHSRGVSGETSSQGSPPNPCRAPPRPPLPSPAPPAAPPQGQVAPACVPHHLAASEVSRSGVRRCRAEEPGHARLGDLPGRPWVRATPPPEALRPGQGTWPRSWSLGERAGPHGVLMLREQRQANGVSVSMCLCVALWHAAACLSGNV</sequence>
<feature type="compositionally biased region" description="Pro residues" evidence="1">
    <location>
        <begin position="174"/>
        <end position="195"/>
    </location>
</feature>
<dbReference type="GeneID" id="110349707"/>
<evidence type="ECO:0000313" key="3">
    <source>
        <dbReference type="RefSeq" id="XP_021115999.1"/>
    </source>
</evidence>
<accession>A0AAX6T5C7</accession>
<feature type="region of interest" description="Disordered" evidence="1">
    <location>
        <begin position="37"/>
        <end position="95"/>
    </location>
</feature>
<feature type="compositionally biased region" description="Basic and acidic residues" evidence="1">
    <location>
        <begin position="137"/>
        <end position="155"/>
    </location>
</feature>
<feature type="compositionally biased region" description="Basic and acidic residues" evidence="1">
    <location>
        <begin position="37"/>
        <end position="48"/>
    </location>
</feature>
<evidence type="ECO:0000313" key="2">
    <source>
        <dbReference type="Proteomes" id="UP000694906"/>
    </source>
</evidence>
<dbReference type="AlphaFoldDB" id="A0AAX6T5C7"/>
<evidence type="ECO:0000256" key="1">
    <source>
        <dbReference type="SAM" id="MobiDB-lite"/>
    </source>
</evidence>
<dbReference type="Proteomes" id="UP000694906">
    <property type="component" value="Unplaced"/>
</dbReference>
<feature type="region of interest" description="Disordered" evidence="1">
    <location>
        <begin position="134"/>
        <end position="201"/>
    </location>
</feature>
<name>A0AAX6T5C7_HETGA</name>
<protein>
    <submittedName>
        <fullName evidence="3">Basic salivary proline-rich protein 4-like</fullName>
    </submittedName>
</protein>
<keyword evidence="2" id="KW-1185">Reference proteome</keyword>
<organism evidence="2 3">
    <name type="scientific">Heterocephalus glaber</name>
    <name type="common">Naked mole rat</name>
    <dbReference type="NCBI Taxonomy" id="10181"/>
    <lineage>
        <taxon>Eukaryota</taxon>
        <taxon>Metazoa</taxon>
        <taxon>Chordata</taxon>
        <taxon>Craniata</taxon>
        <taxon>Vertebrata</taxon>
        <taxon>Euteleostomi</taxon>
        <taxon>Mammalia</taxon>
        <taxon>Eutheria</taxon>
        <taxon>Euarchontoglires</taxon>
        <taxon>Glires</taxon>
        <taxon>Rodentia</taxon>
        <taxon>Hystricomorpha</taxon>
        <taxon>Bathyergidae</taxon>
        <taxon>Heterocephalus</taxon>
    </lineage>
</organism>